<dbReference type="STRING" id="362257.SVTN_32330"/>
<feature type="compositionally biased region" description="Low complexity" evidence="1">
    <location>
        <begin position="20"/>
        <end position="33"/>
    </location>
</feature>
<dbReference type="KEGG" id="svt:SVTN_32330"/>
<name>A0A0B5IIX2_9ACTN</name>
<dbReference type="HOGENOM" id="CLU_2132233_0_0_11"/>
<feature type="compositionally biased region" description="Polar residues" evidence="1">
    <location>
        <begin position="1"/>
        <end position="11"/>
    </location>
</feature>
<keyword evidence="3" id="KW-1185">Reference proteome</keyword>
<protein>
    <submittedName>
        <fullName evidence="2">Uncharacterized protein</fullName>
    </submittedName>
</protein>
<organism evidence="2 3">
    <name type="scientific">Streptomyces vietnamensis</name>
    <dbReference type="NCBI Taxonomy" id="362257"/>
    <lineage>
        <taxon>Bacteria</taxon>
        <taxon>Bacillati</taxon>
        <taxon>Actinomycetota</taxon>
        <taxon>Actinomycetes</taxon>
        <taxon>Kitasatosporales</taxon>
        <taxon>Streptomycetaceae</taxon>
        <taxon>Streptomyces</taxon>
    </lineage>
</organism>
<feature type="region of interest" description="Disordered" evidence="1">
    <location>
        <begin position="1"/>
        <end position="44"/>
    </location>
</feature>
<evidence type="ECO:0000313" key="3">
    <source>
        <dbReference type="Proteomes" id="UP000031774"/>
    </source>
</evidence>
<proteinExistence type="predicted"/>
<dbReference type="InterPro" id="IPR015422">
    <property type="entry name" value="PyrdxlP-dep_Trfase_small"/>
</dbReference>
<accession>A0A0B5IIX2</accession>
<sequence length="113" mass="12074">MILVETPSTRSFAAGPGTSPPSATWTPRSRTSPPGSPPTLEGTDKRPIELLFHEMLERGVHIGKSGFVTLSLPRRPETDERFLTALLTALESSMRVVAGEALQEPSSGSAAPY</sequence>
<evidence type="ECO:0000256" key="1">
    <source>
        <dbReference type="SAM" id="MobiDB-lite"/>
    </source>
</evidence>
<dbReference type="AlphaFoldDB" id="A0A0B5IIX2"/>
<dbReference type="Proteomes" id="UP000031774">
    <property type="component" value="Chromosome"/>
</dbReference>
<reference evidence="2 3" key="1">
    <citation type="submission" date="2014-12" db="EMBL/GenBank/DDBJ databases">
        <title>Complete genome sequence of Streptomyces vietnamensis strain GIMV4.0001, a genetic manipulable producer of the benzoisochromanequinone antibiotic granaticin.</title>
        <authorList>
            <person name="Deng M.R."/>
            <person name="Guo J."/>
            <person name="Ma L.Y."/>
            <person name="Feng G.D."/>
            <person name="Mo C.Y."/>
            <person name="Zhu H.H."/>
        </authorList>
    </citation>
    <scope>NUCLEOTIDE SEQUENCE [LARGE SCALE GENOMIC DNA]</scope>
    <source>
        <strain evidence="3">GIMV4.0001</strain>
    </source>
</reference>
<dbReference type="EMBL" id="CP010407">
    <property type="protein sequence ID" value="AJF68339.1"/>
    <property type="molecule type" value="Genomic_DNA"/>
</dbReference>
<evidence type="ECO:0000313" key="2">
    <source>
        <dbReference type="EMBL" id="AJF68339.1"/>
    </source>
</evidence>
<gene>
    <name evidence="2" type="ORF">SVTN_32330</name>
</gene>
<dbReference type="Gene3D" id="3.90.1150.10">
    <property type="entry name" value="Aspartate Aminotransferase, domain 1"/>
    <property type="match status" value="1"/>
</dbReference>